<evidence type="ECO:0000313" key="4">
    <source>
        <dbReference type="Proteomes" id="UP000280685"/>
    </source>
</evidence>
<sequence>MPSGQAVSPSSLALTLQHAIHVTRQLGFRYLRVDALFIIQDSMLDGEEQAAQMHNIYLGATITIAADVGNSSGSGLSCYESRLLLHGKRIPDEDPRVVIEPYKVHGWYVNTYRETPTHRPSNRPHDNNSATIPRNHDSILQARAWAFQERNLSKRVLHFGEFETGWECNKLTRCECTEQDRELSSGTSHWDFPQACSHSDASYNLSASGFEPSNGANGIHREPGAWSSNPRNCLILQG</sequence>
<feature type="domain" description="Heterokaryon incompatibility" evidence="2">
    <location>
        <begin position="9"/>
        <end position="149"/>
    </location>
</feature>
<evidence type="ECO:0000259" key="2">
    <source>
        <dbReference type="Pfam" id="PF06985"/>
    </source>
</evidence>
<evidence type="ECO:0000313" key="3">
    <source>
        <dbReference type="EMBL" id="VBB81214.1"/>
    </source>
</evidence>
<dbReference type="EMBL" id="LR026968">
    <property type="protein sequence ID" value="VBB81214.1"/>
    <property type="molecule type" value="Genomic_DNA"/>
</dbReference>
<name>A0ABY6SCS5_PODCO</name>
<proteinExistence type="predicted"/>
<dbReference type="InterPro" id="IPR010730">
    <property type="entry name" value="HET"/>
</dbReference>
<dbReference type="PANTHER" id="PTHR33112">
    <property type="entry name" value="DOMAIN PROTEIN, PUTATIVE-RELATED"/>
    <property type="match status" value="1"/>
</dbReference>
<organism evidence="3 4">
    <name type="scientific">Podospora comata</name>
    <dbReference type="NCBI Taxonomy" id="48703"/>
    <lineage>
        <taxon>Eukaryota</taxon>
        <taxon>Fungi</taxon>
        <taxon>Dikarya</taxon>
        <taxon>Ascomycota</taxon>
        <taxon>Pezizomycotina</taxon>
        <taxon>Sordariomycetes</taxon>
        <taxon>Sordariomycetidae</taxon>
        <taxon>Sordariales</taxon>
        <taxon>Podosporaceae</taxon>
        <taxon>Podospora</taxon>
    </lineage>
</organism>
<gene>
    <name evidence="3" type="ORF">PODCO_504510</name>
</gene>
<reference evidence="3" key="1">
    <citation type="submission" date="2018-02" db="EMBL/GenBank/DDBJ databases">
        <authorList>
            <person name="Silar P."/>
        </authorList>
    </citation>
    <scope>NUCLEOTIDE SEQUENCE [LARGE SCALE GENOMIC DNA]</scope>
    <source>
        <strain evidence="3">T</strain>
    </source>
</reference>
<evidence type="ECO:0000256" key="1">
    <source>
        <dbReference type="SAM" id="MobiDB-lite"/>
    </source>
</evidence>
<keyword evidence="4" id="KW-1185">Reference proteome</keyword>
<dbReference type="PANTHER" id="PTHR33112:SF16">
    <property type="entry name" value="HETEROKARYON INCOMPATIBILITY DOMAIN-CONTAINING PROTEIN"/>
    <property type="match status" value="1"/>
</dbReference>
<dbReference type="Proteomes" id="UP000280685">
    <property type="component" value="Chromosome 5"/>
</dbReference>
<feature type="region of interest" description="Disordered" evidence="1">
    <location>
        <begin position="113"/>
        <end position="133"/>
    </location>
</feature>
<protein>
    <recommendedName>
        <fullName evidence="2">Heterokaryon incompatibility domain-containing protein</fullName>
    </recommendedName>
</protein>
<dbReference type="Pfam" id="PF06985">
    <property type="entry name" value="HET"/>
    <property type="match status" value="1"/>
</dbReference>
<accession>A0ABY6SCS5</accession>